<gene>
    <name evidence="8" type="ORF">S03H2_44077</name>
</gene>
<dbReference type="GO" id="GO:0005524">
    <property type="term" value="F:ATP binding"/>
    <property type="evidence" value="ECO:0007669"/>
    <property type="project" value="UniProtKB-KW"/>
</dbReference>
<evidence type="ECO:0000259" key="7">
    <source>
        <dbReference type="Pfam" id="PF02875"/>
    </source>
</evidence>
<dbReference type="InterPro" id="IPR004101">
    <property type="entry name" value="Mur_ligase_C"/>
</dbReference>
<dbReference type="GO" id="GO:0004326">
    <property type="term" value="F:tetrahydrofolylpolyglutamate synthase activity"/>
    <property type="evidence" value="ECO:0007669"/>
    <property type="project" value="InterPro"/>
</dbReference>
<protein>
    <recommendedName>
        <fullName evidence="7">Mur ligase C-terminal domain-containing protein</fullName>
    </recommendedName>
</protein>
<sequence length="177" mass="18852">QHQLENAATAVAALEVLAEKGFHISGDSITGGLAQVSWPGRLQVLSRRPLILVDGAHNPDSARKLKQSLEQYFDFDRAILIIGVSSDKDIAGIVSELVSLFDKVIVTRSIHPRAMSPAPIVAEFSQHGVEAQGTDDISTALPLALTLAGDRDLICVTGSLFVVAEAIEQAGKLCLKM</sequence>
<dbReference type="InterPro" id="IPR036615">
    <property type="entry name" value="Mur_ligase_C_dom_sf"/>
</dbReference>
<evidence type="ECO:0000256" key="4">
    <source>
        <dbReference type="ARBA" id="ARBA00022741"/>
    </source>
</evidence>
<evidence type="ECO:0000313" key="8">
    <source>
        <dbReference type="EMBL" id="GAH75016.1"/>
    </source>
</evidence>
<dbReference type="InterPro" id="IPR001645">
    <property type="entry name" value="Folylpolyglutamate_synth"/>
</dbReference>
<dbReference type="GO" id="GO:0005737">
    <property type="term" value="C:cytoplasm"/>
    <property type="evidence" value="ECO:0007669"/>
    <property type="project" value="TreeGrafter"/>
</dbReference>
<dbReference type="PANTHER" id="PTHR11136">
    <property type="entry name" value="FOLYLPOLYGLUTAMATE SYNTHASE-RELATED"/>
    <property type="match status" value="1"/>
</dbReference>
<dbReference type="Gene3D" id="3.40.1190.10">
    <property type="entry name" value="Mur-like, catalytic domain"/>
    <property type="match status" value="1"/>
</dbReference>
<accession>X1HY02</accession>
<dbReference type="SUPFAM" id="SSF53244">
    <property type="entry name" value="MurD-like peptide ligases, peptide-binding domain"/>
    <property type="match status" value="1"/>
</dbReference>
<keyword evidence="6" id="KW-0460">Magnesium</keyword>
<organism evidence="8">
    <name type="scientific">marine sediment metagenome</name>
    <dbReference type="NCBI Taxonomy" id="412755"/>
    <lineage>
        <taxon>unclassified sequences</taxon>
        <taxon>metagenomes</taxon>
        <taxon>ecological metagenomes</taxon>
    </lineage>
</organism>
<keyword evidence="4" id="KW-0547">Nucleotide-binding</keyword>
<evidence type="ECO:0000256" key="5">
    <source>
        <dbReference type="ARBA" id="ARBA00022840"/>
    </source>
</evidence>
<evidence type="ECO:0000256" key="3">
    <source>
        <dbReference type="ARBA" id="ARBA00022723"/>
    </source>
</evidence>
<dbReference type="AlphaFoldDB" id="X1HY02"/>
<evidence type="ECO:0000256" key="2">
    <source>
        <dbReference type="ARBA" id="ARBA00022598"/>
    </source>
</evidence>
<keyword evidence="5" id="KW-0067">ATP-binding</keyword>
<proteinExistence type="inferred from homology"/>
<name>X1HY02_9ZZZZ</name>
<feature type="domain" description="Mur ligase C-terminal" evidence="7">
    <location>
        <begin position="40"/>
        <end position="159"/>
    </location>
</feature>
<keyword evidence="2" id="KW-0436">Ligase</keyword>
<reference evidence="8" key="1">
    <citation type="journal article" date="2014" name="Front. Microbiol.">
        <title>High frequency of phylogenetically diverse reductive dehalogenase-homologous genes in deep subseafloor sedimentary metagenomes.</title>
        <authorList>
            <person name="Kawai M."/>
            <person name="Futagami T."/>
            <person name="Toyoda A."/>
            <person name="Takaki Y."/>
            <person name="Nishi S."/>
            <person name="Hori S."/>
            <person name="Arai W."/>
            <person name="Tsubouchi T."/>
            <person name="Morono Y."/>
            <person name="Uchiyama I."/>
            <person name="Ito T."/>
            <person name="Fujiyama A."/>
            <person name="Inagaki F."/>
            <person name="Takami H."/>
        </authorList>
    </citation>
    <scope>NUCLEOTIDE SEQUENCE</scope>
    <source>
        <strain evidence="8">Expedition CK06-06</strain>
    </source>
</reference>
<dbReference type="GO" id="GO:0046872">
    <property type="term" value="F:metal ion binding"/>
    <property type="evidence" value="ECO:0007669"/>
    <property type="project" value="UniProtKB-KW"/>
</dbReference>
<evidence type="ECO:0000256" key="6">
    <source>
        <dbReference type="ARBA" id="ARBA00022842"/>
    </source>
</evidence>
<dbReference type="Pfam" id="PF02875">
    <property type="entry name" value="Mur_ligase_C"/>
    <property type="match status" value="1"/>
</dbReference>
<feature type="non-terminal residue" evidence="8">
    <location>
        <position position="1"/>
    </location>
</feature>
<dbReference type="PANTHER" id="PTHR11136:SF0">
    <property type="entry name" value="DIHYDROFOLATE SYNTHETASE-RELATED"/>
    <property type="match status" value="1"/>
</dbReference>
<comment type="caution">
    <text evidence="8">The sequence shown here is derived from an EMBL/GenBank/DDBJ whole genome shotgun (WGS) entry which is preliminary data.</text>
</comment>
<comment type="similarity">
    <text evidence="1">Belongs to the folylpolyglutamate synthase family.</text>
</comment>
<dbReference type="GO" id="GO:0008841">
    <property type="term" value="F:dihydrofolate synthase activity"/>
    <property type="evidence" value="ECO:0007669"/>
    <property type="project" value="TreeGrafter"/>
</dbReference>
<dbReference type="InterPro" id="IPR036565">
    <property type="entry name" value="Mur-like_cat_sf"/>
</dbReference>
<dbReference type="EMBL" id="BARU01027536">
    <property type="protein sequence ID" value="GAH75016.1"/>
    <property type="molecule type" value="Genomic_DNA"/>
</dbReference>
<dbReference type="Gene3D" id="3.90.190.20">
    <property type="entry name" value="Mur ligase, C-terminal domain"/>
    <property type="match status" value="1"/>
</dbReference>
<evidence type="ECO:0000256" key="1">
    <source>
        <dbReference type="ARBA" id="ARBA00008276"/>
    </source>
</evidence>
<keyword evidence="3" id="KW-0479">Metal-binding</keyword>